<dbReference type="EMBL" id="JAFKGL010000017">
    <property type="protein sequence ID" value="MBN9413163.1"/>
    <property type="molecule type" value="Genomic_DNA"/>
</dbReference>
<comment type="catalytic activity">
    <reaction evidence="1 13 16">
        <text>(2R)-3-phosphoglycerate + ATP = (2R)-3-phospho-glyceroyl phosphate + ADP</text>
        <dbReference type="Rhea" id="RHEA:14801"/>
        <dbReference type="ChEBI" id="CHEBI:30616"/>
        <dbReference type="ChEBI" id="CHEBI:57604"/>
        <dbReference type="ChEBI" id="CHEBI:58272"/>
        <dbReference type="ChEBI" id="CHEBI:456216"/>
        <dbReference type="EC" id="2.7.2.3"/>
    </reaction>
</comment>
<keyword evidence="7 13" id="KW-0963">Cytoplasm</keyword>
<organism evidence="17 18">
    <name type="scientific">Candidatus Paracaedimonas acanthamoebae</name>
    <dbReference type="NCBI Taxonomy" id="244581"/>
    <lineage>
        <taxon>Bacteria</taxon>
        <taxon>Pseudomonadati</taxon>
        <taxon>Pseudomonadota</taxon>
        <taxon>Alphaproteobacteria</taxon>
        <taxon>Holosporales</taxon>
        <taxon>Caedimonadaceae</taxon>
        <taxon>Candidatus Paracaedimonas</taxon>
    </lineage>
</organism>
<comment type="pathway">
    <text evidence="2 13">Carbohydrate degradation; glycolysis; pyruvate from D-glyceraldehyde 3-phosphate: step 2/5.</text>
</comment>
<dbReference type="HAMAP" id="MF_00145">
    <property type="entry name" value="Phosphoglyc_kinase"/>
    <property type="match status" value="1"/>
</dbReference>
<protein>
    <recommendedName>
        <fullName evidence="6 13">Phosphoglycerate kinase</fullName>
        <ecNumber evidence="5 13">2.7.2.3</ecNumber>
    </recommendedName>
</protein>
<dbReference type="GO" id="GO:0006094">
    <property type="term" value="P:gluconeogenesis"/>
    <property type="evidence" value="ECO:0007669"/>
    <property type="project" value="TreeGrafter"/>
</dbReference>
<dbReference type="UniPathway" id="UPA00109">
    <property type="reaction ID" value="UER00185"/>
</dbReference>
<feature type="binding site" evidence="13 14">
    <location>
        <begin position="21"/>
        <end position="23"/>
    </location>
    <ligand>
        <name>substrate</name>
    </ligand>
</feature>
<sequence>MSLPNLDKIDLKNKKVILRADLNVPTKEGEILDNSRILSLLPTIDYLIQKGASIVLISHFGRPKGKVAAELSLKQILPTLEKCWKKSIFFAEDCIGPHAQQATQNLKSGEIVLLENLRFHPEEEENDLHFAQELAKLGDLYVNDGFAVSHRAHASVHAITQYLPSFPGLLMTKEINALSQALQAPQRPLAAIVAGSKVSTKLDLLKNLLSKVDILMLSGGIANTFLKARHIEIGTSLYEPSMLETTREIEKLAHEKQVEIVLPVDATGTFETDKIMTLNLSHIPQEFKILDIGPETISLFKSKLNQVRTLVWNGPLGVFEIPPFDQGTTALAQAVAELSRHQKLFSIAGGGETLAALAQAKSTHDFSYLSTAGGAFLEWLEGKDLPGIKALIESNPKAC</sequence>
<reference evidence="17" key="1">
    <citation type="submission" date="2021-02" db="EMBL/GenBank/DDBJ databases">
        <title>Thiocyanate and organic carbon inputs drive convergent selection for specific autotrophic Afipia and Thiobacillus strains within complex microbiomes.</title>
        <authorList>
            <person name="Huddy R.J."/>
            <person name="Sachdeva R."/>
            <person name="Kadzinga F."/>
            <person name="Kantor R.S."/>
            <person name="Harrison S.T.L."/>
            <person name="Banfield J.F."/>
        </authorList>
    </citation>
    <scope>NUCLEOTIDE SEQUENCE</scope>
    <source>
        <strain evidence="17">SCN18_10_11_15_R4_P_38_20</strain>
    </source>
</reference>
<dbReference type="GO" id="GO:0005524">
    <property type="term" value="F:ATP binding"/>
    <property type="evidence" value="ECO:0007669"/>
    <property type="project" value="UniProtKB-KW"/>
</dbReference>
<dbReference type="GO" id="GO:0043531">
    <property type="term" value="F:ADP binding"/>
    <property type="evidence" value="ECO:0007669"/>
    <property type="project" value="TreeGrafter"/>
</dbReference>
<comment type="caution">
    <text evidence="13">Lacks conserved residue(s) required for the propagation of feature annotation.</text>
</comment>
<dbReference type="Gene3D" id="3.40.50.1260">
    <property type="entry name" value="Phosphoglycerate kinase, N-terminal domain"/>
    <property type="match status" value="2"/>
</dbReference>
<comment type="subcellular location">
    <subcellularLocation>
        <location evidence="13">Cytoplasm</location>
    </subcellularLocation>
</comment>
<keyword evidence="11 13" id="KW-0067">ATP-binding</keyword>
<dbReference type="GO" id="GO:0006096">
    <property type="term" value="P:glycolytic process"/>
    <property type="evidence" value="ECO:0007669"/>
    <property type="project" value="UniProtKB-UniRule"/>
</dbReference>
<feature type="binding site" evidence="14">
    <location>
        <position position="118"/>
    </location>
    <ligand>
        <name>(2R)-3-phosphoglycerate</name>
        <dbReference type="ChEBI" id="CHEBI:58272"/>
    </ligand>
</feature>
<feature type="binding site" evidence="14">
    <location>
        <position position="151"/>
    </location>
    <ligand>
        <name>(2R)-3-phosphoglycerate</name>
        <dbReference type="ChEBI" id="CHEBI:58272"/>
    </ligand>
</feature>
<evidence type="ECO:0000256" key="5">
    <source>
        <dbReference type="ARBA" id="ARBA00013061"/>
    </source>
</evidence>
<dbReference type="PIRSF" id="PIRSF000724">
    <property type="entry name" value="Pgk"/>
    <property type="match status" value="1"/>
</dbReference>
<proteinExistence type="inferred from homology"/>
<evidence type="ECO:0000256" key="6">
    <source>
        <dbReference type="ARBA" id="ARBA00016471"/>
    </source>
</evidence>
<feature type="binding site" evidence="13 15">
    <location>
        <position position="320"/>
    </location>
    <ligand>
        <name>ATP</name>
        <dbReference type="ChEBI" id="CHEBI:30616"/>
    </ligand>
</feature>
<comment type="caution">
    <text evidence="17">The sequence shown here is derived from an EMBL/GenBank/DDBJ whole genome shotgun (WGS) entry which is preliminary data.</text>
</comment>
<evidence type="ECO:0000256" key="10">
    <source>
        <dbReference type="ARBA" id="ARBA00022777"/>
    </source>
</evidence>
<feature type="binding site" evidence="13">
    <location>
        <position position="151"/>
    </location>
    <ligand>
        <name>substrate</name>
    </ligand>
</feature>
<dbReference type="PRINTS" id="PR00477">
    <property type="entry name" value="PHGLYCKINASE"/>
</dbReference>
<evidence type="ECO:0000256" key="7">
    <source>
        <dbReference type="ARBA" id="ARBA00022490"/>
    </source>
</evidence>
<dbReference type="SUPFAM" id="SSF53748">
    <property type="entry name" value="Phosphoglycerate kinase"/>
    <property type="match status" value="1"/>
</dbReference>
<evidence type="ECO:0000256" key="8">
    <source>
        <dbReference type="ARBA" id="ARBA00022679"/>
    </source>
</evidence>
<comment type="subunit">
    <text evidence="4 13">Monomer.</text>
</comment>
<evidence type="ECO:0000256" key="12">
    <source>
        <dbReference type="ARBA" id="ARBA00023152"/>
    </source>
</evidence>
<dbReference type="AlphaFoldDB" id="A0A8J7Q118"/>
<dbReference type="FunFam" id="3.40.50.1260:FF:000031">
    <property type="entry name" value="Phosphoglycerate kinase 1"/>
    <property type="match status" value="1"/>
</dbReference>
<dbReference type="EC" id="2.7.2.3" evidence="5 13"/>
<evidence type="ECO:0000256" key="2">
    <source>
        <dbReference type="ARBA" id="ARBA00004838"/>
    </source>
</evidence>
<evidence type="ECO:0000256" key="14">
    <source>
        <dbReference type="PIRSR" id="PIRSR000724-1"/>
    </source>
</evidence>
<keyword evidence="12 13" id="KW-0324">Glycolysis</keyword>
<feature type="binding site" evidence="13">
    <location>
        <position position="36"/>
    </location>
    <ligand>
        <name>substrate</name>
    </ligand>
</feature>
<dbReference type="Proteomes" id="UP000664414">
    <property type="component" value="Unassembled WGS sequence"/>
</dbReference>
<accession>A0A8J7Q118</accession>
<dbReference type="GO" id="GO:0004618">
    <property type="term" value="F:phosphoglycerate kinase activity"/>
    <property type="evidence" value="ECO:0007669"/>
    <property type="project" value="UniProtKB-UniRule"/>
</dbReference>
<evidence type="ECO:0000313" key="17">
    <source>
        <dbReference type="EMBL" id="MBN9413163.1"/>
    </source>
</evidence>
<dbReference type="FunFam" id="3.40.50.1260:FF:000006">
    <property type="entry name" value="Phosphoglycerate kinase"/>
    <property type="match status" value="1"/>
</dbReference>
<dbReference type="InterPro" id="IPR036043">
    <property type="entry name" value="Phosphoglycerate_kinase_sf"/>
</dbReference>
<dbReference type="InterPro" id="IPR015911">
    <property type="entry name" value="Phosphoglycerate_kinase_CS"/>
</dbReference>
<name>A0A8J7Q118_9PROT</name>
<evidence type="ECO:0000256" key="4">
    <source>
        <dbReference type="ARBA" id="ARBA00011245"/>
    </source>
</evidence>
<dbReference type="PANTHER" id="PTHR11406">
    <property type="entry name" value="PHOSPHOGLYCERATE KINASE"/>
    <property type="match status" value="1"/>
</dbReference>
<feature type="binding site" evidence="13">
    <location>
        <position position="118"/>
    </location>
    <ligand>
        <name>substrate</name>
    </ligand>
</feature>
<evidence type="ECO:0000256" key="1">
    <source>
        <dbReference type="ARBA" id="ARBA00000642"/>
    </source>
</evidence>
<feature type="binding site" evidence="13">
    <location>
        <begin position="350"/>
        <end position="353"/>
    </location>
    <ligand>
        <name>ATP</name>
        <dbReference type="ChEBI" id="CHEBI:30616"/>
    </ligand>
</feature>
<comment type="similarity">
    <text evidence="3 13 16">Belongs to the phosphoglycerate kinase family.</text>
</comment>
<evidence type="ECO:0000256" key="16">
    <source>
        <dbReference type="RuleBase" id="RU000532"/>
    </source>
</evidence>
<feature type="binding site" evidence="13 15">
    <location>
        <position position="201"/>
    </location>
    <ligand>
        <name>ATP</name>
        <dbReference type="ChEBI" id="CHEBI:30616"/>
    </ligand>
</feature>
<dbReference type="PROSITE" id="PS00111">
    <property type="entry name" value="PGLYCERATE_KINASE"/>
    <property type="match status" value="1"/>
</dbReference>
<dbReference type="PANTHER" id="PTHR11406:SF23">
    <property type="entry name" value="PHOSPHOGLYCERATE KINASE 1, CHLOROPLASTIC-RELATED"/>
    <property type="match status" value="1"/>
</dbReference>
<evidence type="ECO:0000256" key="13">
    <source>
        <dbReference type="HAMAP-Rule" id="MF_00145"/>
    </source>
</evidence>
<evidence type="ECO:0000256" key="15">
    <source>
        <dbReference type="PIRSR" id="PIRSR000724-2"/>
    </source>
</evidence>
<feature type="binding site" evidence="13 14">
    <location>
        <begin position="59"/>
        <end position="62"/>
    </location>
    <ligand>
        <name>substrate</name>
    </ligand>
</feature>
<evidence type="ECO:0000256" key="9">
    <source>
        <dbReference type="ARBA" id="ARBA00022741"/>
    </source>
</evidence>
<dbReference type="Pfam" id="PF00162">
    <property type="entry name" value="PGK"/>
    <property type="match status" value="1"/>
</dbReference>
<evidence type="ECO:0000313" key="18">
    <source>
        <dbReference type="Proteomes" id="UP000664414"/>
    </source>
</evidence>
<evidence type="ECO:0000256" key="3">
    <source>
        <dbReference type="ARBA" id="ARBA00008982"/>
    </source>
</evidence>
<dbReference type="InterPro" id="IPR015824">
    <property type="entry name" value="Phosphoglycerate_kinase_N"/>
</dbReference>
<evidence type="ECO:0000256" key="11">
    <source>
        <dbReference type="ARBA" id="ARBA00022840"/>
    </source>
</evidence>
<feature type="binding site" evidence="14">
    <location>
        <position position="36"/>
    </location>
    <ligand>
        <name>(2R)-3-phosphoglycerate</name>
        <dbReference type="ChEBI" id="CHEBI:58272"/>
    </ligand>
</feature>
<gene>
    <name evidence="13" type="primary">pgk</name>
    <name evidence="17" type="ORF">J0H12_04485</name>
</gene>
<dbReference type="GO" id="GO:0005829">
    <property type="term" value="C:cytosol"/>
    <property type="evidence" value="ECO:0007669"/>
    <property type="project" value="TreeGrafter"/>
</dbReference>
<dbReference type="InterPro" id="IPR001576">
    <property type="entry name" value="Phosphoglycerate_kinase"/>
</dbReference>
<keyword evidence="9 13" id="KW-0547">Nucleotide-binding</keyword>
<keyword evidence="10 13" id="KW-0418">Kinase</keyword>
<keyword evidence="8 13" id="KW-0808">Transferase</keyword>